<reference evidence="1 2" key="1">
    <citation type="submission" date="2018-08" db="EMBL/GenBank/DDBJ databases">
        <title>A genome reference for cultivated species of the human gut microbiota.</title>
        <authorList>
            <person name="Zou Y."/>
            <person name="Xue W."/>
            <person name="Luo G."/>
        </authorList>
    </citation>
    <scope>NUCLEOTIDE SEQUENCE [LARGE SCALE GENOMIC DNA]</scope>
    <source>
        <strain evidence="1 2">AF15-20</strain>
    </source>
</reference>
<dbReference type="InterPro" id="IPR029058">
    <property type="entry name" value="AB_hydrolase_fold"/>
</dbReference>
<dbReference type="SUPFAM" id="SSF53474">
    <property type="entry name" value="alpha/beta-Hydrolases"/>
    <property type="match status" value="1"/>
</dbReference>
<sequence>MENLLNYVHLRRDIDFSIRPFNDVDMLVCADLSYVDWDGIVEKDEVSLEKACRKYLSLYSEEELKSKYTFSMNLPHLIDALQDTIRYGNIKLKNYKKVYSDEDVIQFSVVTLVLPDGSFVISFSGTDGSITGWKENLMMTYSKDLPCQILAKDYVKETIADIPETSYLFGLKKKKVYPKMYLTGHSKGGNLAMYAYLKNPKLQGYIEGVKSFDGPGFADGFWQGDEDVSKITNYIPKDSIVGRVLDHREQTKVMDAEGSGLVQHDTLMWSVDVKDFNYCDALTKESDDLLEYVNKLLMDRPLEEKERYCHLIGELFDRMEIYTIADLTEFSFKQALSGIKEIRQLNAEEIKFMFEVVKFIAVQSAPILVKGRK</sequence>
<gene>
    <name evidence="1" type="ORF">DWW32_02930</name>
</gene>
<dbReference type="Pfam" id="PF11187">
    <property type="entry name" value="Mbeg1-like"/>
    <property type="match status" value="1"/>
</dbReference>
<dbReference type="Proteomes" id="UP000265489">
    <property type="component" value="Unassembled WGS sequence"/>
</dbReference>
<accession>A0A395W9X3</accession>
<dbReference type="InterPro" id="IPR024499">
    <property type="entry name" value="Mbeg1-like"/>
</dbReference>
<dbReference type="AlphaFoldDB" id="A0A395W9X3"/>
<dbReference type="GeneID" id="66579094"/>
<dbReference type="EMBL" id="QRYQ01000003">
    <property type="protein sequence ID" value="RGU93297.1"/>
    <property type="molecule type" value="Genomic_DNA"/>
</dbReference>
<protein>
    <submittedName>
        <fullName evidence="1">DUF2974 domain-containing protein</fullName>
    </submittedName>
</protein>
<dbReference type="Gene3D" id="3.40.50.1820">
    <property type="entry name" value="alpha/beta hydrolase"/>
    <property type="match status" value="1"/>
</dbReference>
<evidence type="ECO:0000313" key="1">
    <source>
        <dbReference type="EMBL" id="RGU93297.1"/>
    </source>
</evidence>
<evidence type="ECO:0000313" key="2">
    <source>
        <dbReference type="Proteomes" id="UP000265489"/>
    </source>
</evidence>
<comment type="caution">
    <text evidence="1">The sequence shown here is derived from an EMBL/GenBank/DDBJ whole genome shotgun (WGS) entry which is preliminary data.</text>
</comment>
<name>A0A395W9X3_9FIRM</name>
<organism evidence="1 2">
    <name type="scientific">Holdemanella biformis</name>
    <dbReference type="NCBI Taxonomy" id="1735"/>
    <lineage>
        <taxon>Bacteria</taxon>
        <taxon>Bacillati</taxon>
        <taxon>Bacillota</taxon>
        <taxon>Erysipelotrichia</taxon>
        <taxon>Erysipelotrichales</taxon>
        <taxon>Erysipelotrichaceae</taxon>
        <taxon>Holdemanella</taxon>
    </lineage>
</organism>
<dbReference type="RefSeq" id="WP_118324708.1">
    <property type="nucleotide sequence ID" value="NZ_QRYH01000004.1"/>
</dbReference>
<proteinExistence type="predicted"/>